<dbReference type="Pfam" id="PF00188">
    <property type="entry name" value="CAP"/>
    <property type="match status" value="1"/>
</dbReference>
<comment type="caution">
    <text evidence="2">The sequence shown here is derived from an EMBL/GenBank/DDBJ whole genome shotgun (WGS) entry which is preliminary data.</text>
</comment>
<feature type="domain" description="SCP" evidence="1">
    <location>
        <begin position="2"/>
        <end position="57"/>
    </location>
</feature>
<dbReference type="InterPro" id="IPR014044">
    <property type="entry name" value="CAP_dom"/>
</dbReference>
<accession>A0A8S9Z7Y9</accession>
<protein>
    <recommendedName>
        <fullName evidence="1">SCP domain-containing protein</fullName>
    </recommendedName>
</protein>
<name>A0A8S9Z7Y9_9TREM</name>
<dbReference type="AlphaFoldDB" id="A0A8S9Z7Y9"/>
<dbReference type="Gene3D" id="3.40.33.10">
    <property type="entry name" value="CAP"/>
    <property type="match status" value="1"/>
</dbReference>
<keyword evidence="3" id="KW-1185">Reference proteome</keyword>
<dbReference type="SUPFAM" id="SSF55797">
    <property type="entry name" value="PR-1-like"/>
    <property type="match status" value="1"/>
</dbReference>
<sequence length="74" mass="8239">MLNIHNHFRRAVTTGAVRPCAAPMPDLTWDSALASALQKWPEGCVSNHDKKRGDVGENLYFTTSRKSKLFGPIQ</sequence>
<organism evidence="2 3">
    <name type="scientific">Paragonimus skrjabini miyazakii</name>
    <dbReference type="NCBI Taxonomy" id="59628"/>
    <lineage>
        <taxon>Eukaryota</taxon>
        <taxon>Metazoa</taxon>
        <taxon>Spiralia</taxon>
        <taxon>Lophotrochozoa</taxon>
        <taxon>Platyhelminthes</taxon>
        <taxon>Trematoda</taxon>
        <taxon>Digenea</taxon>
        <taxon>Plagiorchiida</taxon>
        <taxon>Troglotremata</taxon>
        <taxon>Troglotrematidae</taxon>
        <taxon>Paragonimus</taxon>
    </lineage>
</organism>
<dbReference type="Proteomes" id="UP000822476">
    <property type="component" value="Unassembled WGS sequence"/>
</dbReference>
<dbReference type="EMBL" id="JTDE01000258">
    <property type="protein sequence ID" value="KAF7261800.1"/>
    <property type="molecule type" value="Genomic_DNA"/>
</dbReference>
<evidence type="ECO:0000259" key="1">
    <source>
        <dbReference type="Pfam" id="PF00188"/>
    </source>
</evidence>
<evidence type="ECO:0000313" key="3">
    <source>
        <dbReference type="Proteomes" id="UP000822476"/>
    </source>
</evidence>
<reference evidence="2" key="1">
    <citation type="submission" date="2019-07" db="EMBL/GenBank/DDBJ databases">
        <title>Annotation for the trematode Paragonimus miyazaki's.</title>
        <authorList>
            <person name="Choi Y.-J."/>
        </authorList>
    </citation>
    <scope>NUCLEOTIDE SEQUENCE</scope>
    <source>
        <strain evidence="2">Japan</strain>
    </source>
</reference>
<dbReference type="CDD" id="cd05380">
    <property type="entry name" value="CAP_euk"/>
    <property type="match status" value="1"/>
</dbReference>
<gene>
    <name evidence="2" type="ORF">EG68_00890</name>
</gene>
<evidence type="ECO:0000313" key="2">
    <source>
        <dbReference type="EMBL" id="KAF7261800.1"/>
    </source>
</evidence>
<dbReference type="InterPro" id="IPR035940">
    <property type="entry name" value="CAP_sf"/>
</dbReference>
<proteinExistence type="predicted"/>
<dbReference type="OrthoDB" id="414826at2759"/>